<evidence type="ECO:0000313" key="2">
    <source>
        <dbReference type="Proteomes" id="UP001164929"/>
    </source>
</evidence>
<comment type="caution">
    <text evidence="1">The sequence shown here is derived from an EMBL/GenBank/DDBJ whole genome shotgun (WGS) entry which is preliminary data.</text>
</comment>
<dbReference type="EMBL" id="JAQIZT010000019">
    <property type="protein sequence ID" value="KAJ6952273.1"/>
    <property type="molecule type" value="Genomic_DNA"/>
</dbReference>
<protein>
    <submittedName>
        <fullName evidence="1">Uncharacterized protein</fullName>
    </submittedName>
</protein>
<keyword evidence="2" id="KW-1185">Reference proteome</keyword>
<gene>
    <name evidence="1" type="ORF">NC653_041426</name>
</gene>
<evidence type="ECO:0000313" key="1">
    <source>
        <dbReference type="EMBL" id="KAJ6952273.1"/>
    </source>
</evidence>
<reference evidence="1" key="1">
    <citation type="journal article" date="2023" name="Mol. Ecol. Resour.">
        <title>Chromosome-level genome assembly of a triploid poplar Populus alba 'Berolinensis'.</title>
        <authorList>
            <person name="Chen S."/>
            <person name="Yu Y."/>
            <person name="Wang X."/>
            <person name="Wang S."/>
            <person name="Zhang T."/>
            <person name="Zhou Y."/>
            <person name="He R."/>
            <person name="Meng N."/>
            <person name="Wang Y."/>
            <person name="Liu W."/>
            <person name="Liu Z."/>
            <person name="Liu J."/>
            <person name="Guo Q."/>
            <person name="Huang H."/>
            <person name="Sederoff R.R."/>
            <person name="Wang G."/>
            <person name="Qu G."/>
            <person name="Chen S."/>
        </authorList>
    </citation>
    <scope>NUCLEOTIDE SEQUENCE</scope>
    <source>
        <strain evidence="1">SC-2020</strain>
    </source>
</reference>
<sequence>MLQVASLSESNQLQQAKFLSDREILRFIAGRTEHERTSHVTQDSMPTL</sequence>
<dbReference type="AlphaFoldDB" id="A0AAD6L9D7"/>
<accession>A0AAD6L9D7</accession>
<proteinExistence type="predicted"/>
<dbReference type="Proteomes" id="UP001164929">
    <property type="component" value="Chromosome 19"/>
</dbReference>
<name>A0AAD6L9D7_9ROSI</name>
<organism evidence="1 2">
    <name type="scientific">Populus alba x Populus x berolinensis</name>
    <dbReference type="NCBI Taxonomy" id="444605"/>
    <lineage>
        <taxon>Eukaryota</taxon>
        <taxon>Viridiplantae</taxon>
        <taxon>Streptophyta</taxon>
        <taxon>Embryophyta</taxon>
        <taxon>Tracheophyta</taxon>
        <taxon>Spermatophyta</taxon>
        <taxon>Magnoliopsida</taxon>
        <taxon>eudicotyledons</taxon>
        <taxon>Gunneridae</taxon>
        <taxon>Pentapetalae</taxon>
        <taxon>rosids</taxon>
        <taxon>fabids</taxon>
        <taxon>Malpighiales</taxon>
        <taxon>Salicaceae</taxon>
        <taxon>Saliceae</taxon>
        <taxon>Populus</taxon>
    </lineage>
</organism>